<reference evidence="1" key="2">
    <citation type="submission" date="2015-02" db="UniProtKB">
        <authorList>
            <consortium name="EnsemblMetazoa"/>
        </authorList>
    </citation>
    <scope>IDENTIFICATION</scope>
</reference>
<reference evidence="2" key="1">
    <citation type="submission" date="2011-05" db="EMBL/GenBank/DDBJ databases">
        <authorList>
            <person name="Richards S.R."/>
            <person name="Qu J."/>
            <person name="Jiang H."/>
            <person name="Jhangiani S.N."/>
            <person name="Agravi P."/>
            <person name="Goodspeed R."/>
            <person name="Gross S."/>
            <person name="Mandapat C."/>
            <person name="Jackson L."/>
            <person name="Mathew T."/>
            <person name="Pu L."/>
            <person name="Thornton R."/>
            <person name="Saada N."/>
            <person name="Wilczek-Boney K.B."/>
            <person name="Lee S."/>
            <person name="Kovar C."/>
            <person name="Wu Y."/>
            <person name="Scherer S.E."/>
            <person name="Worley K.C."/>
            <person name="Muzny D.M."/>
            <person name="Gibbs R."/>
        </authorList>
    </citation>
    <scope>NUCLEOTIDE SEQUENCE</scope>
    <source>
        <strain evidence="2">Brora</strain>
    </source>
</reference>
<dbReference type="Proteomes" id="UP000014500">
    <property type="component" value="Unassembled WGS sequence"/>
</dbReference>
<dbReference type="EnsemblMetazoa" id="SMAR011023-RA">
    <property type="protein sequence ID" value="SMAR011023-PA"/>
    <property type="gene ID" value="SMAR011023"/>
</dbReference>
<evidence type="ECO:0000313" key="1">
    <source>
        <dbReference type="EnsemblMetazoa" id="SMAR011023-PA"/>
    </source>
</evidence>
<dbReference type="EMBL" id="JH432010">
    <property type="status" value="NOT_ANNOTATED_CDS"/>
    <property type="molecule type" value="Genomic_DNA"/>
</dbReference>
<name>T1JB86_STRMM</name>
<dbReference type="SUPFAM" id="SSF57501">
    <property type="entry name" value="Cystine-knot cytokines"/>
    <property type="match status" value="1"/>
</dbReference>
<evidence type="ECO:0000313" key="2">
    <source>
        <dbReference type="Proteomes" id="UP000014500"/>
    </source>
</evidence>
<dbReference type="HOGENOM" id="CLU_2103049_0_0_1"/>
<evidence type="ECO:0008006" key="3">
    <source>
        <dbReference type="Google" id="ProtNLM"/>
    </source>
</evidence>
<dbReference type="AlphaFoldDB" id="T1JB86"/>
<proteinExistence type="predicted"/>
<sequence length="116" mass="13463">MTATHSCVRTLDYGEHLNHIDEFLCGSPTPHFFPADKIDELKSQLFRHHLIRTDLDPHGTILHRCRNCGYCSSIHEKCTHMTSEMVNLEFQAFEANLRFQIQLVNHTSCHCVNELK</sequence>
<protein>
    <recommendedName>
        <fullName evidence="3">Platelet-derived growth factor (PDGF) family profile domain-containing protein</fullName>
    </recommendedName>
</protein>
<keyword evidence="2" id="KW-1185">Reference proteome</keyword>
<dbReference type="InterPro" id="IPR029034">
    <property type="entry name" value="Cystine-knot_cytokine"/>
</dbReference>
<dbReference type="Gene3D" id="2.10.90.10">
    <property type="entry name" value="Cystine-knot cytokines"/>
    <property type="match status" value="1"/>
</dbReference>
<accession>T1JB86</accession>
<organism evidence="1 2">
    <name type="scientific">Strigamia maritima</name>
    <name type="common">European centipede</name>
    <name type="synonym">Geophilus maritimus</name>
    <dbReference type="NCBI Taxonomy" id="126957"/>
    <lineage>
        <taxon>Eukaryota</taxon>
        <taxon>Metazoa</taxon>
        <taxon>Ecdysozoa</taxon>
        <taxon>Arthropoda</taxon>
        <taxon>Myriapoda</taxon>
        <taxon>Chilopoda</taxon>
        <taxon>Pleurostigmophora</taxon>
        <taxon>Geophilomorpha</taxon>
        <taxon>Linotaeniidae</taxon>
        <taxon>Strigamia</taxon>
    </lineage>
</organism>